<evidence type="ECO:0000256" key="1">
    <source>
        <dbReference type="SAM" id="Phobius"/>
    </source>
</evidence>
<protein>
    <recommendedName>
        <fullName evidence="4">Transmembrane protein</fullName>
    </recommendedName>
</protein>
<reference evidence="2" key="1">
    <citation type="submission" date="2015-05" db="EMBL/GenBank/DDBJ databases">
        <title>Permanent draft genome of Rhodopirellula islandicus K833.</title>
        <authorList>
            <person name="Kizina J."/>
            <person name="Richter M."/>
            <person name="Glockner F.O."/>
            <person name="Harder J."/>
        </authorList>
    </citation>
    <scope>NUCLEOTIDE SEQUENCE [LARGE SCALE GENOMIC DNA]</scope>
    <source>
        <strain evidence="2">K833</strain>
    </source>
</reference>
<comment type="caution">
    <text evidence="2">The sequence shown here is derived from an EMBL/GenBank/DDBJ whole genome shotgun (WGS) entry which is preliminary data.</text>
</comment>
<dbReference type="OrthoDB" id="2157431at2"/>
<keyword evidence="3" id="KW-1185">Reference proteome</keyword>
<dbReference type="EMBL" id="LECT01000025">
    <property type="protein sequence ID" value="KLU04779.1"/>
    <property type="molecule type" value="Genomic_DNA"/>
</dbReference>
<dbReference type="PATRIC" id="fig|595434.4.peg.2905"/>
<dbReference type="Proteomes" id="UP000036367">
    <property type="component" value="Unassembled WGS sequence"/>
</dbReference>
<keyword evidence="1" id="KW-1133">Transmembrane helix</keyword>
<accession>A0A0J1EGW1</accession>
<evidence type="ECO:0000313" key="2">
    <source>
        <dbReference type="EMBL" id="KLU04779.1"/>
    </source>
</evidence>
<name>A0A0J1EGW1_RHOIS</name>
<dbReference type="AlphaFoldDB" id="A0A0J1EGW1"/>
<organism evidence="2 3">
    <name type="scientific">Rhodopirellula islandica</name>
    <dbReference type="NCBI Taxonomy" id="595434"/>
    <lineage>
        <taxon>Bacteria</taxon>
        <taxon>Pseudomonadati</taxon>
        <taxon>Planctomycetota</taxon>
        <taxon>Planctomycetia</taxon>
        <taxon>Pirellulales</taxon>
        <taxon>Pirellulaceae</taxon>
        <taxon>Rhodopirellula</taxon>
    </lineage>
</organism>
<proteinExistence type="predicted"/>
<feature type="transmembrane region" description="Helical" evidence="1">
    <location>
        <begin position="64"/>
        <end position="82"/>
    </location>
</feature>
<dbReference type="InterPro" id="IPR014719">
    <property type="entry name" value="Ribosomal_bL12_C/ClpS-like"/>
</dbReference>
<dbReference type="RefSeq" id="WP_047814618.1">
    <property type="nucleotide sequence ID" value="NZ_LECT01000025.1"/>
</dbReference>
<dbReference type="Gene3D" id="3.30.1390.10">
    <property type="match status" value="1"/>
</dbReference>
<gene>
    <name evidence="2" type="ORF">RISK_003047</name>
</gene>
<keyword evidence="1" id="KW-0472">Membrane</keyword>
<sequence>MQEIPEEALDQIRAHILEGKKLKAIKLYREATDASLQESKTQVEALIEELEKSHPRQMADNRSIGCAGIVLLAVVGAGGLVAKGGIGF</sequence>
<keyword evidence="1" id="KW-0812">Transmembrane</keyword>
<evidence type="ECO:0000313" key="3">
    <source>
        <dbReference type="Proteomes" id="UP000036367"/>
    </source>
</evidence>
<evidence type="ECO:0008006" key="4">
    <source>
        <dbReference type="Google" id="ProtNLM"/>
    </source>
</evidence>